<keyword evidence="1" id="KW-0378">Hydrolase</keyword>
<organism evidence="1 2">
    <name type="scientific">Amphiplicatus metriothermophilus</name>
    <dbReference type="NCBI Taxonomy" id="1519374"/>
    <lineage>
        <taxon>Bacteria</taxon>
        <taxon>Pseudomonadati</taxon>
        <taxon>Pseudomonadota</taxon>
        <taxon>Alphaproteobacteria</taxon>
        <taxon>Parvularculales</taxon>
        <taxon>Parvularculaceae</taxon>
        <taxon>Amphiplicatus</taxon>
    </lineage>
</organism>
<dbReference type="Proteomes" id="UP000198346">
    <property type="component" value="Unassembled WGS sequence"/>
</dbReference>
<evidence type="ECO:0000313" key="2">
    <source>
        <dbReference type="Proteomes" id="UP000198346"/>
    </source>
</evidence>
<sequence>MRRTVDAIGPLAVAFATWLLAAAGPTLGAEKSGRISLLLRPLVEDGVIEAIRIETVIAGALQDEPPTLAIYGEFGPLKRIGARVSALSAADARGPIALASETVEIATTPFPISERRWRLARAPQDELSYAYTVVVSRETATGPVWELRSEPKGASAMGAGFLVLPIGTDPYTVEITWDLSALPDGAQALTSFPPSGGRRPEPLDRLRRTFFMAGLLTTWPEDLEKAGAFRAASTAEGAIDQKALLAWSKRTYDAFLDFFDAPSEPPFTIFVRENPFGGSGGGAAPEALMSTMSRDTSLEEMDFLIAHEIAHVFLAGLADAGSWFNEGLAVHYQRRVPFMAGLIGPEQFIADVNDTARRYYANVRNRLPMEEAEALFWSDARGRILPYDRGAFYFASVDAKLKAATDGARGLDDVLREMLVRKRQGERMDVETYLAILERDLGEAARTDHAAMMSGAMIVPPSDAFGACFRRTAFDAPAFELGFDIASLMTPPRVIKGLDPDSPAARAGLREGDVVINPMVLDAVQGEPSKLLTLKIDRGGEIAEIAFRPEGAARRSYRWVRDAGVPDSACRR</sequence>
<accession>A0A239PVD3</accession>
<dbReference type="GO" id="GO:0008237">
    <property type="term" value="F:metallopeptidase activity"/>
    <property type="evidence" value="ECO:0007669"/>
    <property type="project" value="UniProtKB-KW"/>
</dbReference>
<keyword evidence="1" id="KW-0482">Metalloprotease</keyword>
<evidence type="ECO:0000313" key="1">
    <source>
        <dbReference type="EMBL" id="SNT74130.1"/>
    </source>
</evidence>
<name>A0A239PVD3_9PROT</name>
<reference evidence="1 2" key="1">
    <citation type="submission" date="2017-07" db="EMBL/GenBank/DDBJ databases">
        <authorList>
            <person name="Sun Z.S."/>
            <person name="Albrecht U."/>
            <person name="Echele G."/>
            <person name="Lee C.C."/>
        </authorList>
    </citation>
    <scope>NUCLEOTIDE SEQUENCE [LARGE SCALE GENOMIC DNA]</scope>
    <source>
        <strain evidence="1 2">CGMCC 1.12710</strain>
    </source>
</reference>
<keyword evidence="1" id="KW-0645">Protease</keyword>
<keyword evidence="2" id="KW-1185">Reference proteome</keyword>
<dbReference type="Gene3D" id="1.10.390.10">
    <property type="entry name" value="Neutral Protease Domain 2"/>
    <property type="match status" value="1"/>
</dbReference>
<protein>
    <submittedName>
        <fullName evidence="1">Predicted metalloprotease, contains C-terminal PDZ domain</fullName>
    </submittedName>
</protein>
<dbReference type="InterPro" id="IPR036034">
    <property type="entry name" value="PDZ_sf"/>
</dbReference>
<dbReference type="AlphaFoldDB" id="A0A239PVD3"/>
<dbReference type="RefSeq" id="WP_089412505.1">
    <property type="nucleotide sequence ID" value="NZ_FZQA01000004.1"/>
</dbReference>
<dbReference type="EMBL" id="FZQA01000004">
    <property type="protein sequence ID" value="SNT74130.1"/>
    <property type="molecule type" value="Genomic_DNA"/>
</dbReference>
<dbReference type="InterPro" id="IPR027268">
    <property type="entry name" value="Peptidase_M4/M1_CTD_sf"/>
</dbReference>
<dbReference type="SUPFAM" id="SSF50156">
    <property type="entry name" value="PDZ domain-like"/>
    <property type="match status" value="1"/>
</dbReference>
<dbReference type="GO" id="GO:0006508">
    <property type="term" value="P:proteolysis"/>
    <property type="evidence" value="ECO:0007669"/>
    <property type="project" value="UniProtKB-KW"/>
</dbReference>
<proteinExistence type="predicted"/>
<dbReference type="Gene3D" id="2.30.42.10">
    <property type="match status" value="1"/>
</dbReference>
<dbReference type="OrthoDB" id="7521939at2"/>
<gene>
    <name evidence="1" type="ORF">SAMN06297382_2036</name>
</gene>